<accession>A0A2Z7C7U7</accession>
<evidence type="ECO:0000313" key="3">
    <source>
        <dbReference type="Proteomes" id="UP000250235"/>
    </source>
</evidence>
<protein>
    <submittedName>
        <fullName evidence="2">Uncharacterized protein</fullName>
    </submittedName>
</protein>
<organism evidence="2 3">
    <name type="scientific">Dorcoceras hygrometricum</name>
    <dbReference type="NCBI Taxonomy" id="472368"/>
    <lineage>
        <taxon>Eukaryota</taxon>
        <taxon>Viridiplantae</taxon>
        <taxon>Streptophyta</taxon>
        <taxon>Embryophyta</taxon>
        <taxon>Tracheophyta</taxon>
        <taxon>Spermatophyta</taxon>
        <taxon>Magnoliopsida</taxon>
        <taxon>eudicotyledons</taxon>
        <taxon>Gunneridae</taxon>
        <taxon>Pentapetalae</taxon>
        <taxon>asterids</taxon>
        <taxon>lamiids</taxon>
        <taxon>Lamiales</taxon>
        <taxon>Gesneriaceae</taxon>
        <taxon>Didymocarpoideae</taxon>
        <taxon>Trichosporeae</taxon>
        <taxon>Loxocarpinae</taxon>
        <taxon>Dorcoceras</taxon>
    </lineage>
</organism>
<sequence>MADDTDEVFDFSNNMFIREDLVNALNEMIYEYKKLSQKFEDVKAKNKCLKTSQMMQAVYSFMIQTV</sequence>
<keyword evidence="1" id="KW-0175">Coiled coil</keyword>
<dbReference type="AlphaFoldDB" id="A0A2Z7C7U7"/>
<dbReference type="Proteomes" id="UP000250235">
    <property type="component" value="Unassembled WGS sequence"/>
</dbReference>
<evidence type="ECO:0000313" key="2">
    <source>
        <dbReference type="EMBL" id="KZV42589.1"/>
    </source>
</evidence>
<gene>
    <name evidence="2" type="ORF">F511_29652</name>
</gene>
<keyword evidence="3" id="KW-1185">Reference proteome</keyword>
<name>A0A2Z7C7U7_9LAMI</name>
<reference evidence="2 3" key="1">
    <citation type="journal article" date="2015" name="Proc. Natl. Acad. Sci. U.S.A.">
        <title>The resurrection genome of Boea hygrometrica: A blueprint for survival of dehydration.</title>
        <authorList>
            <person name="Xiao L."/>
            <person name="Yang G."/>
            <person name="Zhang L."/>
            <person name="Yang X."/>
            <person name="Zhao S."/>
            <person name="Ji Z."/>
            <person name="Zhou Q."/>
            <person name="Hu M."/>
            <person name="Wang Y."/>
            <person name="Chen M."/>
            <person name="Xu Y."/>
            <person name="Jin H."/>
            <person name="Xiao X."/>
            <person name="Hu G."/>
            <person name="Bao F."/>
            <person name="Hu Y."/>
            <person name="Wan P."/>
            <person name="Li L."/>
            <person name="Deng X."/>
            <person name="Kuang T."/>
            <person name="Xiang C."/>
            <person name="Zhu J.K."/>
            <person name="Oliver M.J."/>
            <person name="He Y."/>
        </authorList>
    </citation>
    <scope>NUCLEOTIDE SEQUENCE [LARGE SCALE GENOMIC DNA]</scope>
    <source>
        <strain evidence="3">cv. XS01</strain>
    </source>
</reference>
<feature type="coiled-coil region" evidence="1">
    <location>
        <begin position="18"/>
        <end position="45"/>
    </location>
</feature>
<evidence type="ECO:0000256" key="1">
    <source>
        <dbReference type="SAM" id="Coils"/>
    </source>
</evidence>
<proteinExistence type="predicted"/>
<dbReference type="EMBL" id="KQ998989">
    <property type="protein sequence ID" value="KZV42589.1"/>
    <property type="molecule type" value="Genomic_DNA"/>
</dbReference>